<feature type="domain" description="Polyvalent protein metallopeptidase" evidence="2">
    <location>
        <begin position="95"/>
        <end position="220"/>
    </location>
</feature>
<sequence length="244" mass="26837">MMFGYQSQQFVGAAQAKQQGWKIRKGSKSTWLLWGGTASKTEENPETGEEVTRFYSAAKWLQTFNLDCLDDSESSHKKPPEFLETESQPAPPPIEAVEQFIASQKAQITTGGVEAFYYPTGDRVVVPELSAFSSAESYYATLIHELSHWTGHASRLDRDQSGKFGSPSYALEELVAELGAAFCGDRLGICTDLENHASYLDHWLEKLRSDKKAFFKAASQARKAADLLLVNAGLQASEAEAIAA</sequence>
<organism evidence="3">
    <name type="scientific">Synechococcus elongatus PCC 11802</name>
    <dbReference type="NCBI Taxonomy" id="2283154"/>
    <lineage>
        <taxon>Bacteria</taxon>
        <taxon>Bacillati</taxon>
        <taxon>Cyanobacteriota</taxon>
        <taxon>Cyanophyceae</taxon>
        <taxon>Synechococcales</taxon>
        <taxon>Synechococcaceae</taxon>
        <taxon>Synechococcus</taxon>
    </lineage>
</organism>
<proteinExistence type="predicted"/>
<evidence type="ECO:0000313" key="3">
    <source>
        <dbReference type="EMBL" id="QFZ91209.2"/>
    </source>
</evidence>
<reference evidence="3" key="1">
    <citation type="submission" date="2024-01" db="EMBL/GenBank/DDBJ databases">
        <title>Synechococcus elongatus PCC 11802, a close yet different native of Synechococcus elongatus PCC 11801.</title>
        <authorList>
            <person name="Jaiswal D."/>
            <person name="Sengupta A."/>
            <person name="Sengupta S."/>
            <person name="Pakrasi H.B."/>
            <person name="Wangikar P."/>
        </authorList>
    </citation>
    <scope>NUCLEOTIDE SEQUENCE</scope>
    <source>
        <strain evidence="3">PCC 11802</strain>
    </source>
</reference>
<dbReference type="RefSeq" id="WP_208677478.1">
    <property type="nucleotide sequence ID" value="NZ_CP034671.2"/>
</dbReference>
<dbReference type="Pfam" id="PF18818">
    <property type="entry name" value="MPTase-PolyVal"/>
    <property type="match status" value="1"/>
</dbReference>
<gene>
    <name evidence="3" type="ORF">EKO22_01355</name>
</gene>
<accession>A0AAT9JYC7</accession>
<evidence type="ECO:0000259" key="2">
    <source>
        <dbReference type="Pfam" id="PF18818"/>
    </source>
</evidence>
<dbReference type="AlphaFoldDB" id="A0AAT9JYC7"/>
<dbReference type="EMBL" id="CP034671">
    <property type="protein sequence ID" value="QFZ91209.2"/>
    <property type="molecule type" value="Genomic_DNA"/>
</dbReference>
<name>A0AAT9JYC7_SYNEL</name>
<evidence type="ECO:0000256" key="1">
    <source>
        <dbReference type="SAM" id="MobiDB-lite"/>
    </source>
</evidence>
<protein>
    <submittedName>
        <fullName evidence="3">Zincin-like metallopeptidase domain-containing protein</fullName>
    </submittedName>
</protein>
<feature type="region of interest" description="Disordered" evidence="1">
    <location>
        <begin position="71"/>
        <end position="90"/>
    </location>
</feature>
<dbReference type="InterPro" id="IPR041459">
    <property type="entry name" value="MPTase-PolyVal"/>
</dbReference>